<dbReference type="EMBL" id="MNCJ02000330">
    <property type="protein sequence ID" value="KAF5763092.1"/>
    <property type="molecule type" value="Genomic_DNA"/>
</dbReference>
<reference evidence="9" key="2">
    <citation type="submission" date="2017-02" db="EMBL/GenBank/DDBJ databases">
        <title>Sunflower complete genome.</title>
        <authorList>
            <person name="Langlade N."/>
            <person name="Munos S."/>
        </authorList>
    </citation>
    <scope>NUCLEOTIDE SEQUENCE [LARGE SCALE GENOMIC DNA]</scope>
    <source>
        <tissue evidence="9">Leaves</tissue>
    </source>
</reference>
<comment type="subcellular location">
    <subcellularLocation>
        <location evidence="1">Membrane</location>
    </subcellularLocation>
</comment>
<feature type="chain" id="PRO_5041060874" evidence="6">
    <location>
        <begin position="22"/>
        <end position="160"/>
    </location>
</feature>
<dbReference type="Pfam" id="PF08263">
    <property type="entry name" value="LRRNT_2"/>
    <property type="match status" value="1"/>
</dbReference>
<evidence type="ECO:0000313" key="9">
    <source>
        <dbReference type="EMBL" id="OTF93987.1"/>
    </source>
</evidence>
<evidence type="ECO:0000256" key="3">
    <source>
        <dbReference type="ARBA" id="ARBA00022729"/>
    </source>
</evidence>
<sequence>MLQNLLFILFKLFCSPLPASASKSEAAYALLKWKASLINQNNPMLASWSLDPTHINRTTSTAPCTWYGVHCNDQGDVVKLNISTSRLNGTLQNLTFSSFVSLTRLDLRLNDISGPIPVKIRYLSKLVFLHLSGNRFSGKIPLEIGMLTNLETLSLHKNIG</sequence>
<evidence type="ECO:0000256" key="4">
    <source>
        <dbReference type="ARBA" id="ARBA00022737"/>
    </source>
</evidence>
<dbReference type="Gene3D" id="3.80.10.10">
    <property type="entry name" value="Ribonuclease Inhibitor"/>
    <property type="match status" value="1"/>
</dbReference>
<dbReference type="GO" id="GO:0016740">
    <property type="term" value="F:transferase activity"/>
    <property type="evidence" value="ECO:0007669"/>
    <property type="project" value="UniProtKB-KW"/>
</dbReference>
<dbReference type="InterPro" id="IPR053211">
    <property type="entry name" value="DNA_repair-toleration"/>
</dbReference>
<dbReference type="Proteomes" id="UP000215914">
    <property type="component" value="Chromosome 15"/>
</dbReference>
<dbReference type="PANTHER" id="PTHR48060:SF24">
    <property type="entry name" value="NON-SPECIFIC SERINE_THREONINE PROTEIN KINASE"/>
    <property type="match status" value="1"/>
</dbReference>
<keyword evidence="4" id="KW-0677">Repeat</keyword>
<evidence type="ECO:0000256" key="1">
    <source>
        <dbReference type="ARBA" id="ARBA00004370"/>
    </source>
</evidence>
<dbReference type="OMA" id="YIYMREN"/>
<dbReference type="SUPFAM" id="SSF52058">
    <property type="entry name" value="L domain-like"/>
    <property type="match status" value="1"/>
</dbReference>
<keyword evidence="2" id="KW-0433">Leucine-rich repeat</keyword>
<name>A0A251S589_HELAN</name>
<keyword evidence="10" id="KW-1185">Reference proteome</keyword>
<evidence type="ECO:0000256" key="5">
    <source>
        <dbReference type="ARBA" id="ARBA00023136"/>
    </source>
</evidence>
<dbReference type="PANTHER" id="PTHR48060">
    <property type="entry name" value="DNA DAMAGE-REPAIR/TOLERATION PROTEIN DRT100"/>
    <property type="match status" value="1"/>
</dbReference>
<evidence type="ECO:0000259" key="7">
    <source>
        <dbReference type="Pfam" id="PF08263"/>
    </source>
</evidence>
<feature type="signal peptide" evidence="6">
    <location>
        <begin position="1"/>
        <end position="21"/>
    </location>
</feature>
<keyword evidence="8" id="KW-0808">Transferase</keyword>
<protein>
    <submittedName>
        <fullName evidence="9">Putative leucine-rich repeat protein, plant-type</fullName>
    </submittedName>
    <submittedName>
        <fullName evidence="8">Transferase</fullName>
        <ecNumber evidence="8">2.7.-.-</ecNumber>
    </submittedName>
</protein>
<accession>A0A251S589</accession>
<keyword evidence="3 6" id="KW-0732">Signal</keyword>
<evidence type="ECO:0000313" key="10">
    <source>
        <dbReference type="Proteomes" id="UP000215914"/>
    </source>
</evidence>
<dbReference type="EC" id="2.7.-.-" evidence="8"/>
<evidence type="ECO:0000256" key="2">
    <source>
        <dbReference type="ARBA" id="ARBA00022614"/>
    </source>
</evidence>
<dbReference type="FunFam" id="3.80.10.10:FF:000400">
    <property type="entry name" value="Nuclear pore complex protein NUP107"/>
    <property type="match status" value="1"/>
</dbReference>
<evidence type="ECO:0000256" key="6">
    <source>
        <dbReference type="SAM" id="SignalP"/>
    </source>
</evidence>
<feature type="domain" description="Leucine-rich repeat-containing N-terminal plant-type" evidence="7">
    <location>
        <begin position="28"/>
        <end position="72"/>
    </location>
</feature>
<reference evidence="8 10" key="1">
    <citation type="journal article" date="2017" name="Nature">
        <title>The sunflower genome provides insights into oil metabolism, flowering and Asterid evolution.</title>
        <authorList>
            <person name="Badouin H."/>
            <person name="Gouzy J."/>
            <person name="Grassa C.J."/>
            <person name="Murat F."/>
            <person name="Staton S.E."/>
            <person name="Cottret L."/>
            <person name="Lelandais-Briere C."/>
            <person name="Owens G.L."/>
            <person name="Carrere S."/>
            <person name="Mayjonade B."/>
            <person name="Legrand L."/>
            <person name="Gill N."/>
            <person name="Kane N.C."/>
            <person name="Bowers J.E."/>
            <person name="Hubner S."/>
            <person name="Bellec A."/>
            <person name="Berard A."/>
            <person name="Berges H."/>
            <person name="Blanchet N."/>
            <person name="Boniface M.C."/>
            <person name="Brunel D."/>
            <person name="Catrice O."/>
            <person name="Chaidir N."/>
            <person name="Claudel C."/>
            <person name="Donnadieu C."/>
            <person name="Faraut T."/>
            <person name="Fievet G."/>
            <person name="Helmstetter N."/>
            <person name="King M."/>
            <person name="Knapp S.J."/>
            <person name="Lai Z."/>
            <person name="Le Paslier M.C."/>
            <person name="Lippi Y."/>
            <person name="Lorenzon L."/>
            <person name="Mandel J.R."/>
            <person name="Marage G."/>
            <person name="Marchand G."/>
            <person name="Marquand E."/>
            <person name="Bret-Mestries E."/>
            <person name="Morien E."/>
            <person name="Nambeesan S."/>
            <person name="Nguyen T."/>
            <person name="Pegot-Espagnet P."/>
            <person name="Pouilly N."/>
            <person name="Raftis F."/>
            <person name="Sallet E."/>
            <person name="Schiex T."/>
            <person name="Thomas J."/>
            <person name="Vandecasteele C."/>
            <person name="Vares D."/>
            <person name="Vear F."/>
            <person name="Vautrin S."/>
            <person name="Crespi M."/>
            <person name="Mangin B."/>
            <person name="Burke J.M."/>
            <person name="Salse J."/>
            <person name="Munos S."/>
            <person name="Vincourt P."/>
            <person name="Rieseberg L.H."/>
            <person name="Langlade N.B."/>
        </authorList>
    </citation>
    <scope>NUCLEOTIDE SEQUENCE [LARGE SCALE GENOMIC DNA]</scope>
    <source>
        <strain evidence="10">cv. SF193</strain>
        <tissue evidence="8">Leaves</tissue>
    </source>
</reference>
<dbReference type="InterPro" id="IPR032675">
    <property type="entry name" value="LRR_dom_sf"/>
</dbReference>
<proteinExistence type="predicted"/>
<dbReference type="AlphaFoldDB" id="A0A251S589"/>
<dbReference type="InterPro" id="IPR013210">
    <property type="entry name" value="LRR_N_plant-typ"/>
</dbReference>
<organism evidence="9 10">
    <name type="scientific">Helianthus annuus</name>
    <name type="common">Common sunflower</name>
    <dbReference type="NCBI Taxonomy" id="4232"/>
    <lineage>
        <taxon>Eukaryota</taxon>
        <taxon>Viridiplantae</taxon>
        <taxon>Streptophyta</taxon>
        <taxon>Embryophyta</taxon>
        <taxon>Tracheophyta</taxon>
        <taxon>Spermatophyta</taxon>
        <taxon>Magnoliopsida</taxon>
        <taxon>eudicotyledons</taxon>
        <taxon>Gunneridae</taxon>
        <taxon>Pentapetalae</taxon>
        <taxon>asterids</taxon>
        <taxon>campanulids</taxon>
        <taxon>Asterales</taxon>
        <taxon>Asteraceae</taxon>
        <taxon>Asteroideae</taxon>
        <taxon>Heliantheae alliance</taxon>
        <taxon>Heliantheae</taxon>
        <taxon>Helianthus</taxon>
    </lineage>
</organism>
<reference evidence="8" key="3">
    <citation type="submission" date="2020-06" db="EMBL/GenBank/DDBJ databases">
        <title>Helianthus annuus Genome sequencing and assembly Release 2.</title>
        <authorList>
            <person name="Gouzy J."/>
            <person name="Langlade N."/>
            <person name="Munos S."/>
        </authorList>
    </citation>
    <scope>NUCLEOTIDE SEQUENCE</scope>
    <source>
        <tissue evidence="8">Leaves</tissue>
    </source>
</reference>
<dbReference type="EMBL" id="CM007904">
    <property type="protein sequence ID" value="OTF93987.1"/>
    <property type="molecule type" value="Genomic_DNA"/>
</dbReference>
<keyword evidence="5" id="KW-0472">Membrane</keyword>
<dbReference type="Gramene" id="mRNA:HanXRQr2_Chr15g0676301">
    <property type="protein sequence ID" value="CDS:HanXRQr2_Chr15g0676301.1"/>
    <property type="gene ID" value="HanXRQr2_Chr15g0676301"/>
</dbReference>
<dbReference type="Pfam" id="PF00560">
    <property type="entry name" value="LRR_1"/>
    <property type="match status" value="2"/>
</dbReference>
<dbReference type="InterPro" id="IPR001611">
    <property type="entry name" value="Leu-rich_rpt"/>
</dbReference>
<gene>
    <name evidence="9" type="ORF">HannXRQ_Chr15g0467221</name>
    <name evidence="8" type="ORF">HanXRQr2_Chr15g0676301</name>
</gene>
<dbReference type="STRING" id="4232.A0A251S589"/>
<dbReference type="InParanoid" id="A0A251S589"/>
<dbReference type="GO" id="GO:0016020">
    <property type="term" value="C:membrane"/>
    <property type="evidence" value="ECO:0007669"/>
    <property type="project" value="UniProtKB-SubCell"/>
</dbReference>
<evidence type="ECO:0000313" key="8">
    <source>
        <dbReference type="EMBL" id="KAF5763092.1"/>
    </source>
</evidence>